<evidence type="ECO:0000256" key="1">
    <source>
        <dbReference type="ARBA" id="ARBA00010990"/>
    </source>
</evidence>
<reference evidence="4 5" key="1">
    <citation type="submission" date="2016-08" db="EMBL/GenBank/DDBJ databases">
        <authorList>
            <person name="Seilhamer J.J."/>
        </authorList>
    </citation>
    <scope>NUCLEOTIDE SEQUENCE [LARGE SCALE GENOMIC DNA]</scope>
    <source>
        <strain evidence="4 5">HBR26</strain>
    </source>
</reference>
<dbReference type="GO" id="GO:0000287">
    <property type="term" value="F:magnesium ion binding"/>
    <property type="evidence" value="ECO:0007669"/>
    <property type="project" value="InterPro"/>
</dbReference>
<evidence type="ECO:0000259" key="3">
    <source>
        <dbReference type="Pfam" id="PF01648"/>
    </source>
</evidence>
<dbReference type="Pfam" id="PF01648">
    <property type="entry name" value="ACPS"/>
    <property type="match status" value="1"/>
</dbReference>
<name>A0A1C3Y2Z9_9HYPH</name>
<dbReference type="PANTHER" id="PTHR12215:SF10">
    <property type="entry name" value="L-AMINOADIPATE-SEMIALDEHYDE DEHYDROGENASE-PHOSPHOPANTETHEINYL TRANSFERASE"/>
    <property type="match status" value="1"/>
</dbReference>
<dbReference type="InterPro" id="IPR008278">
    <property type="entry name" value="4-PPantetheinyl_Trfase_dom"/>
</dbReference>
<feature type="domain" description="4'-phosphopantetheinyl transferase" evidence="3">
    <location>
        <begin position="114"/>
        <end position="216"/>
    </location>
</feature>
<dbReference type="GO" id="GO:0019878">
    <property type="term" value="P:lysine biosynthetic process via aminoadipic acid"/>
    <property type="evidence" value="ECO:0007669"/>
    <property type="project" value="TreeGrafter"/>
</dbReference>
<sequence length="239" mass="26841">MQQSENQLPAIDIALWQYPKNERDRNRWMRSLSANELERATAYRFDRDRTSFIAGRYLLRRILSARAGIEPGDVMLLADERGRLTLDRRDAPQFSLANADGLVAVAVASGCECVGIDCERADAEIEEAALEAYCSADERRWLDHLPMRERPRAAVALWALKESHLKALGVGLAEDPRNVTFSWEDGTPVAAKGGTVDRRWHHRLIEGGSQHVIALAVRSQSGFPGIRMTMFQDDIIPSE</sequence>
<dbReference type="Proteomes" id="UP000198723">
    <property type="component" value="Unassembled WGS sequence"/>
</dbReference>
<dbReference type="Gene3D" id="3.90.470.20">
    <property type="entry name" value="4'-phosphopantetheinyl transferase domain"/>
    <property type="match status" value="2"/>
</dbReference>
<gene>
    <name evidence="4" type="ORF">GA0061105_105335</name>
</gene>
<dbReference type="STRING" id="1138170.GA0061105_105335"/>
<dbReference type="EMBL" id="FMAJ01000005">
    <property type="protein sequence ID" value="SCB58863.1"/>
    <property type="molecule type" value="Genomic_DNA"/>
</dbReference>
<dbReference type="GO" id="GO:0008897">
    <property type="term" value="F:holo-[acyl-carrier-protein] synthase activity"/>
    <property type="evidence" value="ECO:0007669"/>
    <property type="project" value="InterPro"/>
</dbReference>
<protein>
    <submittedName>
        <fullName evidence="4">4'-phosphopantetheinyl transferase</fullName>
    </submittedName>
</protein>
<dbReference type="PANTHER" id="PTHR12215">
    <property type="entry name" value="PHOSPHOPANTETHEINE TRANSFERASE"/>
    <property type="match status" value="1"/>
</dbReference>
<keyword evidence="2 4" id="KW-0808">Transferase</keyword>
<evidence type="ECO:0000313" key="5">
    <source>
        <dbReference type="Proteomes" id="UP000198723"/>
    </source>
</evidence>
<dbReference type="SUPFAM" id="SSF56214">
    <property type="entry name" value="4'-phosphopantetheinyl transferase"/>
    <property type="match status" value="2"/>
</dbReference>
<dbReference type="AlphaFoldDB" id="A0A1C3Y2Z9"/>
<comment type="similarity">
    <text evidence="1">Belongs to the P-Pant transferase superfamily. Gsp/Sfp/HetI/AcpT family.</text>
</comment>
<dbReference type="InterPro" id="IPR050559">
    <property type="entry name" value="P-Pant_transferase_sf"/>
</dbReference>
<proteinExistence type="inferred from homology"/>
<evidence type="ECO:0000313" key="4">
    <source>
        <dbReference type="EMBL" id="SCB58863.1"/>
    </source>
</evidence>
<dbReference type="RefSeq" id="WP_092750722.1">
    <property type="nucleotide sequence ID" value="NZ_FMAJ01000005.1"/>
</dbReference>
<organism evidence="4 5">
    <name type="scientific">Rhizobium aethiopicum</name>
    <dbReference type="NCBI Taxonomy" id="1138170"/>
    <lineage>
        <taxon>Bacteria</taxon>
        <taxon>Pseudomonadati</taxon>
        <taxon>Pseudomonadota</taxon>
        <taxon>Alphaproteobacteria</taxon>
        <taxon>Hyphomicrobiales</taxon>
        <taxon>Rhizobiaceae</taxon>
        <taxon>Rhizobium/Agrobacterium group</taxon>
        <taxon>Rhizobium</taxon>
    </lineage>
</organism>
<dbReference type="GO" id="GO:0005829">
    <property type="term" value="C:cytosol"/>
    <property type="evidence" value="ECO:0007669"/>
    <property type="project" value="TreeGrafter"/>
</dbReference>
<accession>A0A1C3Y2Z9</accession>
<dbReference type="InterPro" id="IPR037143">
    <property type="entry name" value="4-PPantetheinyl_Trfase_dom_sf"/>
</dbReference>
<evidence type="ECO:0000256" key="2">
    <source>
        <dbReference type="ARBA" id="ARBA00022679"/>
    </source>
</evidence>